<dbReference type="PANTHER" id="PTHR12110:SF53">
    <property type="entry name" value="BLR5974 PROTEIN"/>
    <property type="match status" value="1"/>
</dbReference>
<dbReference type="PANTHER" id="PTHR12110">
    <property type="entry name" value="HYDROXYPYRUVATE ISOMERASE"/>
    <property type="match status" value="1"/>
</dbReference>
<dbReference type="RefSeq" id="WP_108776807.1">
    <property type="nucleotide sequence ID" value="NZ_CP029186.1"/>
</dbReference>
<evidence type="ECO:0000259" key="1">
    <source>
        <dbReference type="Pfam" id="PF01261"/>
    </source>
</evidence>
<keyword evidence="2" id="KW-0413">Isomerase</keyword>
<gene>
    <name evidence="2" type="ORF">HYN59_02770</name>
</gene>
<dbReference type="OrthoDB" id="1114629at2"/>
<organism evidence="2 3">
    <name type="scientific">Flavobacterium album</name>
    <dbReference type="NCBI Taxonomy" id="2175091"/>
    <lineage>
        <taxon>Bacteria</taxon>
        <taxon>Pseudomonadati</taxon>
        <taxon>Bacteroidota</taxon>
        <taxon>Flavobacteriia</taxon>
        <taxon>Flavobacteriales</taxon>
        <taxon>Flavobacteriaceae</taxon>
        <taxon>Flavobacterium</taxon>
    </lineage>
</organism>
<keyword evidence="3" id="KW-1185">Reference proteome</keyword>
<accession>A0A2S1QUK6</accession>
<reference evidence="2 3" key="1">
    <citation type="submission" date="2018-04" db="EMBL/GenBank/DDBJ databases">
        <title>Genome sequencing of Flavobacterium sp. HYN0059.</title>
        <authorList>
            <person name="Yi H."/>
            <person name="Baek C."/>
        </authorList>
    </citation>
    <scope>NUCLEOTIDE SEQUENCE [LARGE SCALE GENOMIC DNA]</scope>
    <source>
        <strain evidence="2 3">HYN0059</strain>
    </source>
</reference>
<dbReference type="InterPro" id="IPR013022">
    <property type="entry name" value="Xyl_isomerase-like_TIM-brl"/>
</dbReference>
<dbReference type="EMBL" id="CP029186">
    <property type="protein sequence ID" value="AWH84097.1"/>
    <property type="molecule type" value="Genomic_DNA"/>
</dbReference>
<name>A0A2S1QUK6_9FLAO</name>
<dbReference type="InterPro" id="IPR050312">
    <property type="entry name" value="IolE/XylAMocC-like"/>
</dbReference>
<dbReference type="Proteomes" id="UP000244929">
    <property type="component" value="Chromosome"/>
</dbReference>
<proteinExistence type="predicted"/>
<dbReference type="GO" id="GO:0016853">
    <property type="term" value="F:isomerase activity"/>
    <property type="evidence" value="ECO:0007669"/>
    <property type="project" value="UniProtKB-KW"/>
</dbReference>
<evidence type="ECO:0000313" key="2">
    <source>
        <dbReference type="EMBL" id="AWH84097.1"/>
    </source>
</evidence>
<feature type="domain" description="Xylose isomerase-like TIM barrel" evidence="1">
    <location>
        <begin position="66"/>
        <end position="313"/>
    </location>
</feature>
<dbReference type="Gene3D" id="3.20.20.150">
    <property type="entry name" value="Divalent-metal-dependent TIM barrel enzymes"/>
    <property type="match status" value="1"/>
</dbReference>
<sequence>MNRRLFLKNTGMAGAALSLADPLLSWLMENENTTAAKPFFKLSLAQWSVHRAILEKKTLAALDFAKKARELGFEAVEYVSQLYNPEIEKDGISKVVKELKKRSHDHGIKNVLIMVDGEGELAALAKAERDDAIAKHSKWVDAAAELGCHSIRVNLFGAGAENDFDKWKATSVDGLGRLAEYAQKSNINVIVENHGGLSSDAGKLTDVIKSINLKNCGTLPDFGNFCVKRDGGERWGAPCIDEYDKYKGVLQLMPFAHGVSAKTYDFDAKGNETTIDYRKMLKIVKEAGYTGHIGVEYEGSRLSEEEGIKATKALLIRVADELNK</sequence>
<protein>
    <submittedName>
        <fullName evidence="2">Xylose isomerase</fullName>
    </submittedName>
</protein>
<dbReference type="KEGG" id="falb:HYN59_02770"/>
<dbReference type="Pfam" id="PF01261">
    <property type="entry name" value="AP_endonuc_2"/>
    <property type="match status" value="1"/>
</dbReference>
<dbReference type="InterPro" id="IPR036237">
    <property type="entry name" value="Xyl_isomerase-like_sf"/>
</dbReference>
<dbReference type="AlphaFoldDB" id="A0A2S1QUK6"/>
<evidence type="ECO:0000313" key="3">
    <source>
        <dbReference type="Proteomes" id="UP000244929"/>
    </source>
</evidence>
<dbReference type="SUPFAM" id="SSF51658">
    <property type="entry name" value="Xylose isomerase-like"/>
    <property type="match status" value="1"/>
</dbReference>